<accession>A0A6L2NI40</accession>
<reference evidence="1" key="1">
    <citation type="journal article" date="2019" name="Sci. Rep.">
        <title>Draft genome of Tanacetum cinerariifolium, the natural source of mosquito coil.</title>
        <authorList>
            <person name="Yamashiro T."/>
            <person name="Shiraishi A."/>
            <person name="Satake H."/>
            <person name="Nakayama K."/>
        </authorList>
    </citation>
    <scope>NUCLEOTIDE SEQUENCE</scope>
</reference>
<protein>
    <submittedName>
        <fullName evidence="1">Uncharacterized protein</fullName>
    </submittedName>
</protein>
<name>A0A6L2NI40_TANCI</name>
<evidence type="ECO:0000313" key="1">
    <source>
        <dbReference type="EMBL" id="GEU85908.1"/>
    </source>
</evidence>
<dbReference type="EMBL" id="BKCJ010009206">
    <property type="protein sequence ID" value="GEU85908.1"/>
    <property type="molecule type" value="Genomic_DNA"/>
</dbReference>
<comment type="caution">
    <text evidence="1">The sequence shown here is derived from an EMBL/GenBank/DDBJ whole genome shotgun (WGS) entry which is preliminary data.</text>
</comment>
<sequence>MTKVIKKEFEKLESLMINDVSLTCNTSLEIFNKEFNRMSRIDDDLFTYEVENYGITNIPCDSNKEDNSEQQMSHEIDDDMEHDPFDIEFTKWMIRFVNGTKMCHGYTKNHGLTLEYGLNPLQLSIVVSPLIIKTDVRSGLPAAREMMDTVMEETCLELT</sequence>
<organism evidence="1">
    <name type="scientific">Tanacetum cinerariifolium</name>
    <name type="common">Dalmatian daisy</name>
    <name type="synonym">Chrysanthemum cinerariifolium</name>
    <dbReference type="NCBI Taxonomy" id="118510"/>
    <lineage>
        <taxon>Eukaryota</taxon>
        <taxon>Viridiplantae</taxon>
        <taxon>Streptophyta</taxon>
        <taxon>Embryophyta</taxon>
        <taxon>Tracheophyta</taxon>
        <taxon>Spermatophyta</taxon>
        <taxon>Magnoliopsida</taxon>
        <taxon>eudicotyledons</taxon>
        <taxon>Gunneridae</taxon>
        <taxon>Pentapetalae</taxon>
        <taxon>asterids</taxon>
        <taxon>campanulids</taxon>
        <taxon>Asterales</taxon>
        <taxon>Asteraceae</taxon>
        <taxon>Asteroideae</taxon>
        <taxon>Anthemideae</taxon>
        <taxon>Anthemidinae</taxon>
        <taxon>Tanacetum</taxon>
    </lineage>
</organism>
<dbReference type="AlphaFoldDB" id="A0A6L2NI40"/>
<proteinExistence type="predicted"/>
<gene>
    <name evidence="1" type="ORF">Tci_057886</name>
</gene>